<proteinExistence type="predicted"/>
<evidence type="ECO:0000256" key="1">
    <source>
        <dbReference type="SAM" id="SignalP"/>
    </source>
</evidence>
<dbReference type="RefSeq" id="WP_154382481.1">
    <property type="nucleotide sequence ID" value="NZ_WKJJ01000039.1"/>
</dbReference>
<dbReference type="Proteomes" id="UP000446768">
    <property type="component" value="Unassembled WGS sequence"/>
</dbReference>
<evidence type="ECO:0000313" key="3">
    <source>
        <dbReference type="Proteomes" id="UP000446768"/>
    </source>
</evidence>
<evidence type="ECO:0000313" key="2">
    <source>
        <dbReference type="EMBL" id="MRV76714.1"/>
    </source>
</evidence>
<evidence type="ECO:0008006" key="4">
    <source>
        <dbReference type="Google" id="ProtNLM"/>
    </source>
</evidence>
<feature type="chain" id="PRO_5031563759" description="SnoaL-like domain-containing protein" evidence="1">
    <location>
        <begin position="20"/>
        <end position="179"/>
    </location>
</feature>
<feature type="signal peptide" evidence="1">
    <location>
        <begin position="1"/>
        <end position="19"/>
    </location>
</feature>
<dbReference type="SUPFAM" id="SSF54427">
    <property type="entry name" value="NTF2-like"/>
    <property type="match status" value="1"/>
</dbReference>
<name>A0A7X2IVH6_9BURK</name>
<accession>A0A7X2IVH6</accession>
<dbReference type="EMBL" id="WKJJ01000039">
    <property type="protein sequence ID" value="MRV76714.1"/>
    <property type="molecule type" value="Genomic_DNA"/>
</dbReference>
<sequence>MFKVALALAAAFFSAPSFSQELSTNCATSGKESVAELHRDWLMIGWERDAGDPVFNFRQDLGKYYDFNRRDLNLFDDFDPALKVRHTAEDYGTIWHGLVPNFKSVHHKITEGPNVVAAGPSYSHSVMEFAFEVTGNDGKVSHLISRTSILWRCGPDGWKIFKEHNSARPLSEEGYRAFK</sequence>
<keyword evidence="1" id="KW-0732">Signal</keyword>
<comment type="caution">
    <text evidence="2">The sequence shown here is derived from an EMBL/GenBank/DDBJ whole genome shotgun (WGS) entry which is preliminary data.</text>
</comment>
<keyword evidence="3" id="KW-1185">Reference proteome</keyword>
<dbReference type="InterPro" id="IPR032710">
    <property type="entry name" value="NTF2-like_dom_sf"/>
</dbReference>
<protein>
    <recommendedName>
        <fullName evidence="4">SnoaL-like domain-containing protein</fullName>
    </recommendedName>
</protein>
<dbReference type="Gene3D" id="3.10.450.50">
    <property type="match status" value="1"/>
</dbReference>
<gene>
    <name evidence="2" type="ORF">GJ700_33885</name>
</gene>
<dbReference type="AlphaFoldDB" id="A0A7X2IVH6"/>
<organism evidence="2 3">
    <name type="scientific">Pseudoduganella rivuli</name>
    <dbReference type="NCBI Taxonomy" id="2666085"/>
    <lineage>
        <taxon>Bacteria</taxon>
        <taxon>Pseudomonadati</taxon>
        <taxon>Pseudomonadota</taxon>
        <taxon>Betaproteobacteria</taxon>
        <taxon>Burkholderiales</taxon>
        <taxon>Oxalobacteraceae</taxon>
        <taxon>Telluria group</taxon>
        <taxon>Pseudoduganella</taxon>
    </lineage>
</organism>
<reference evidence="2 3" key="1">
    <citation type="submission" date="2019-11" db="EMBL/GenBank/DDBJ databases">
        <title>Novel species isolated from a subtropical stream in China.</title>
        <authorList>
            <person name="Lu H."/>
        </authorList>
    </citation>
    <scope>NUCLEOTIDE SEQUENCE [LARGE SCALE GENOMIC DNA]</scope>
    <source>
        <strain evidence="2 3">FT92W</strain>
    </source>
</reference>